<comment type="catalytic activity">
    <reaction evidence="9">
        <text>Couples ATP hydrolysis with the unwinding of duplex DNA by translocating in the 3'-5' direction.</text>
        <dbReference type="EC" id="5.6.2.4"/>
    </reaction>
</comment>
<evidence type="ECO:0000256" key="9">
    <source>
        <dbReference type="ARBA" id="ARBA00034617"/>
    </source>
</evidence>
<dbReference type="EMBL" id="CP159253">
    <property type="protein sequence ID" value="XCG46989.1"/>
    <property type="molecule type" value="Genomic_DNA"/>
</dbReference>
<dbReference type="Pfam" id="PF00580">
    <property type="entry name" value="UvrD-helicase"/>
    <property type="match status" value="2"/>
</dbReference>
<dbReference type="RefSeq" id="WP_353645469.1">
    <property type="nucleotide sequence ID" value="NZ_CP159253.1"/>
</dbReference>
<dbReference type="Gene3D" id="1.10.10.160">
    <property type="match status" value="1"/>
</dbReference>
<evidence type="ECO:0000313" key="17">
    <source>
        <dbReference type="EMBL" id="XCG46989.1"/>
    </source>
</evidence>
<dbReference type="GO" id="GO:0003677">
    <property type="term" value="F:DNA binding"/>
    <property type="evidence" value="ECO:0007669"/>
    <property type="project" value="UniProtKB-KW"/>
</dbReference>
<evidence type="ECO:0000259" key="16">
    <source>
        <dbReference type="PROSITE" id="PS51217"/>
    </source>
</evidence>
<evidence type="ECO:0000256" key="5">
    <source>
        <dbReference type="ARBA" id="ARBA00022840"/>
    </source>
</evidence>
<evidence type="ECO:0000256" key="8">
    <source>
        <dbReference type="ARBA" id="ARBA00025289"/>
    </source>
</evidence>
<evidence type="ECO:0000256" key="11">
    <source>
        <dbReference type="ARBA" id="ARBA00034923"/>
    </source>
</evidence>
<dbReference type="InterPro" id="IPR027417">
    <property type="entry name" value="P-loop_NTPase"/>
</dbReference>
<dbReference type="CDD" id="cd18807">
    <property type="entry name" value="SF1_C_UvrD"/>
    <property type="match status" value="1"/>
</dbReference>
<evidence type="ECO:0000256" key="13">
    <source>
        <dbReference type="PROSITE-ProRule" id="PRU00560"/>
    </source>
</evidence>
<feature type="domain" description="UvrD-like helicase C-terminal" evidence="16">
    <location>
        <begin position="385"/>
        <end position="654"/>
    </location>
</feature>
<dbReference type="InterPro" id="IPR014016">
    <property type="entry name" value="UvrD-like_ATP-bd"/>
</dbReference>
<gene>
    <name evidence="17" type="ORF">ABVK50_16915</name>
</gene>
<dbReference type="SUPFAM" id="SSF52540">
    <property type="entry name" value="P-loop containing nucleoside triphosphate hydrolases"/>
    <property type="match status" value="1"/>
</dbReference>
<comment type="similarity">
    <text evidence="1">Belongs to the helicase family. UvrD subfamily.</text>
</comment>
<dbReference type="FunFam" id="1.10.486.10:FF:000003">
    <property type="entry name" value="ATP-dependent DNA helicase"/>
    <property type="match status" value="1"/>
</dbReference>
<keyword evidence="4 13" id="KW-0347">Helicase</keyword>
<keyword evidence="6" id="KW-0238">DNA-binding</keyword>
<dbReference type="AlphaFoldDB" id="A0AAU8CLT8"/>
<feature type="domain" description="UvrD-like helicase ATP-binding" evidence="15">
    <location>
        <begin position="47"/>
        <end position="384"/>
    </location>
</feature>
<feature type="region of interest" description="Disordered" evidence="14">
    <location>
        <begin position="283"/>
        <end position="330"/>
    </location>
</feature>
<dbReference type="FunFam" id="3.40.50.300:FF:001890">
    <property type="entry name" value="DNA helicase"/>
    <property type="match status" value="1"/>
</dbReference>
<dbReference type="GO" id="GO:0005829">
    <property type="term" value="C:cytosol"/>
    <property type="evidence" value="ECO:0007669"/>
    <property type="project" value="TreeGrafter"/>
</dbReference>
<evidence type="ECO:0000256" key="12">
    <source>
        <dbReference type="ARBA" id="ARBA00048988"/>
    </source>
</evidence>
<sequence length="904" mass="99676">MSGFPDDMPFFDEPSAPPARPAGGHAPSGIAARAMAARQASAPDYLAGLNPEQRLAVETTEGPVLVLAGAGTGKTRVLTTRIAHILATGRAFPSQILAVTFTNKAAREMKQRVGMLVGEAIEGMPWLGTFHSIGVKMLRRHAELAGLKSGFTILDTDDVVRLIKQLIQAEGLDDKRWPARQFAMMIDGWKNKGLGPSEIPEGDARSFANGRGRQLYQAYQERLQTLNACDFGDLLCHPIRIFRAYPDVLKEYHRRFKYILVDEYQDTNTAQYMWLRLLAQRPEEPRRPSSPAGPSPREKRGEGGSSNADAPLSPSLRGEGKGEGQRDFAAVSENKRQQINICCVGDDDQSIYGWRGAEVDNILRFDKDFPGATIIRLERNYRSTAHILGAASHLIAHNEGRLGKTLFTERADPDDAKVHVHAAWDSEEEARAVGETIEQAQREKHNLNDMAILVRASFQMREFEDRFVTLGLNYRVIGGPRFYERQEIRDALAYFRVVAQGADDLAFERIVNVPKRGLGEAAIRQVHDTARALGVPMLEAAEKLAESDELKPKPRAALREVAANFARWQAALDHTPHTELAETILEESGYTDMWKNDRSAEAPGRLENLKELIRSVEEYESLRSFLEHVALVMDAEQQENMDAVNIMTLHSAKGLEFETVFLPGWEEGLFPHQRSLDEGGRSGLEEERRLAYVGLTRAKKNLHIWFVSNRRIHGLWQSTIPSRFLDELPEAHVEIDEGSSSYGGYGSAYGGGSFASGRGAKGAGRQNPYGASRFDNLGGGSGAGGGSFSSTYQTPGWQRAQQNRTEATDRNWGTRSGHAVERIGYGETDSGYGAGRGSVKGRTIDGELVAKSVSDTPSPFTVGDRVFHQKFGNGNVVAIDGNKLTIDFDKAGQKRVLDGFVTGV</sequence>
<dbReference type="CDD" id="cd17932">
    <property type="entry name" value="DEXQc_UvrD"/>
    <property type="match status" value="1"/>
</dbReference>
<dbReference type="GO" id="GO:0043138">
    <property type="term" value="F:3'-5' DNA helicase activity"/>
    <property type="evidence" value="ECO:0007669"/>
    <property type="project" value="UniProtKB-EC"/>
</dbReference>
<feature type="region of interest" description="Disordered" evidence="14">
    <location>
        <begin position="784"/>
        <end position="816"/>
    </location>
</feature>
<evidence type="ECO:0000256" key="14">
    <source>
        <dbReference type="SAM" id="MobiDB-lite"/>
    </source>
</evidence>
<evidence type="ECO:0000259" key="15">
    <source>
        <dbReference type="PROSITE" id="PS51198"/>
    </source>
</evidence>
<organism evidence="17">
    <name type="scientific">Mesorhizobium sp. WSM2240</name>
    <dbReference type="NCBI Taxonomy" id="3228851"/>
    <lineage>
        <taxon>Bacteria</taxon>
        <taxon>Pseudomonadati</taxon>
        <taxon>Pseudomonadota</taxon>
        <taxon>Alphaproteobacteria</taxon>
        <taxon>Hyphomicrobiales</taxon>
        <taxon>Phyllobacteriaceae</taxon>
        <taxon>Mesorhizobium</taxon>
    </lineage>
</organism>
<reference evidence="17" key="1">
    <citation type="submission" date="2024-06" db="EMBL/GenBank/DDBJ databases">
        <title>Mesorhizobium karijinii sp. nov., a symbiont of the iconic Swainsona formosa from arid Australia.</title>
        <authorList>
            <person name="Hill Y.J."/>
            <person name="Watkin E.L.J."/>
            <person name="O'Hara G.W."/>
            <person name="Terpolilli J."/>
            <person name="Tye M.L."/>
            <person name="Kohlmeier M.G."/>
        </authorList>
    </citation>
    <scope>NUCLEOTIDE SEQUENCE</scope>
    <source>
        <strain evidence="17">WSM2240</strain>
    </source>
</reference>
<evidence type="ECO:0000256" key="4">
    <source>
        <dbReference type="ARBA" id="ARBA00022806"/>
    </source>
</evidence>
<comment type="catalytic activity">
    <reaction evidence="12">
        <text>ATP + H2O = ADP + phosphate + H(+)</text>
        <dbReference type="Rhea" id="RHEA:13065"/>
        <dbReference type="ChEBI" id="CHEBI:15377"/>
        <dbReference type="ChEBI" id="CHEBI:15378"/>
        <dbReference type="ChEBI" id="CHEBI:30616"/>
        <dbReference type="ChEBI" id="CHEBI:43474"/>
        <dbReference type="ChEBI" id="CHEBI:456216"/>
        <dbReference type="EC" id="5.6.2.4"/>
    </reaction>
</comment>
<dbReference type="GO" id="GO:0000725">
    <property type="term" value="P:recombinational repair"/>
    <property type="evidence" value="ECO:0007669"/>
    <property type="project" value="TreeGrafter"/>
</dbReference>
<evidence type="ECO:0000256" key="10">
    <source>
        <dbReference type="ARBA" id="ARBA00034808"/>
    </source>
</evidence>
<dbReference type="EC" id="5.6.2.4" evidence="10"/>
<feature type="region of interest" description="Disordered" evidence="14">
    <location>
        <begin position="1"/>
        <end position="27"/>
    </location>
</feature>
<evidence type="ECO:0000256" key="3">
    <source>
        <dbReference type="ARBA" id="ARBA00022801"/>
    </source>
</evidence>
<dbReference type="Gene3D" id="3.40.50.300">
    <property type="entry name" value="P-loop containing nucleotide triphosphate hydrolases"/>
    <property type="match status" value="2"/>
</dbReference>
<evidence type="ECO:0000256" key="1">
    <source>
        <dbReference type="ARBA" id="ARBA00009922"/>
    </source>
</evidence>
<proteinExistence type="inferred from homology"/>
<evidence type="ECO:0000256" key="2">
    <source>
        <dbReference type="ARBA" id="ARBA00022741"/>
    </source>
</evidence>
<dbReference type="InterPro" id="IPR000212">
    <property type="entry name" value="DNA_helicase_UvrD/REP"/>
</dbReference>
<comment type="function">
    <text evidence="8">Has both ATPase and helicase activities. Unwinds DNA duplexes with 3' to 5' polarity with respect to the bound strand and initiates unwinding most effectively when a single-stranded region is present. Involved in the post-incision events of nucleotide excision repair and methyl-directed mismatch repair.</text>
</comment>
<name>A0AAU8CLT8_9HYPH</name>
<dbReference type="InterPro" id="IPR014017">
    <property type="entry name" value="DNA_helicase_UvrD-like_C"/>
</dbReference>
<dbReference type="InterPro" id="IPR013986">
    <property type="entry name" value="DExx_box_DNA_helicase_dom_sf"/>
</dbReference>
<dbReference type="GO" id="GO:0016787">
    <property type="term" value="F:hydrolase activity"/>
    <property type="evidence" value="ECO:0007669"/>
    <property type="project" value="UniProtKB-UniRule"/>
</dbReference>
<protein>
    <recommendedName>
        <fullName evidence="10">DNA 3'-5' helicase</fullName>
        <ecNumber evidence="10">5.6.2.4</ecNumber>
    </recommendedName>
    <alternativeName>
        <fullName evidence="11">DNA 3'-5' helicase II</fullName>
    </alternativeName>
</protein>
<dbReference type="PROSITE" id="PS51198">
    <property type="entry name" value="UVRD_HELICASE_ATP_BIND"/>
    <property type="match status" value="1"/>
</dbReference>
<keyword evidence="7" id="KW-0413">Isomerase</keyword>
<keyword evidence="3 13" id="KW-0378">Hydrolase</keyword>
<evidence type="ECO:0000256" key="6">
    <source>
        <dbReference type="ARBA" id="ARBA00023125"/>
    </source>
</evidence>
<keyword evidence="2 13" id="KW-0547">Nucleotide-binding</keyword>
<dbReference type="PROSITE" id="PS51217">
    <property type="entry name" value="UVRD_HELICASE_CTER"/>
    <property type="match status" value="1"/>
</dbReference>
<dbReference type="GO" id="GO:0033202">
    <property type="term" value="C:DNA helicase complex"/>
    <property type="evidence" value="ECO:0007669"/>
    <property type="project" value="TreeGrafter"/>
</dbReference>
<feature type="compositionally biased region" description="Polar residues" evidence="14">
    <location>
        <begin position="791"/>
        <end position="805"/>
    </location>
</feature>
<dbReference type="PANTHER" id="PTHR11070">
    <property type="entry name" value="UVRD / RECB / PCRA DNA HELICASE FAMILY MEMBER"/>
    <property type="match status" value="1"/>
</dbReference>
<evidence type="ECO:0000256" key="7">
    <source>
        <dbReference type="ARBA" id="ARBA00023235"/>
    </source>
</evidence>
<dbReference type="Pfam" id="PF21196">
    <property type="entry name" value="PcrA_UvrD_tudor"/>
    <property type="match status" value="1"/>
</dbReference>
<feature type="binding site" evidence="13">
    <location>
        <begin position="68"/>
        <end position="75"/>
    </location>
    <ligand>
        <name>ATP</name>
        <dbReference type="ChEBI" id="CHEBI:30616"/>
    </ligand>
</feature>
<dbReference type="Gene3D" id="1.10.486.10">
    <property type="entry name" value="PCRA, domain 4"/>
    <property type="match status" value="1"/>
</dbReference>
<dbReference type="GO" id="GO:0005524">
    <property type="term" value="F:ATP binding"/>
    <property type="evidence" value="ECO:0007669"/>
    <property type="project" value="UniProtKB-UniRule"/>
</dbReference>
<keyword evidence="5 13" id="KW-0067">ATP-binding</keyword>
<dbReference type="PANTHER" id="PTHR11070:SF2">
    <property type="entry name" value="ATP-DEPENDENT DNA HELICASE SRS2"/>
    <property type="match status" value="1"/>
</dbReference>
<accession>A0AAU8CLT8</accession>
<dbReference type="Pfam" id="PF13361">
    <property type="entry name" value="UvrD_C"/>
    <property type="match status" value="1"/>
</dbReference>